<dbReference type="Proteomes" id="UP000030764">
    <property type="component" value="Unassembled WGS sequence"/>
</dbReference>
<dbReference type="EMBL" id="KL363716">
    <property type="protein sequence ID" value="KFD45147.1"/>
    <property type="molecule type" value="Genomic_DNA"/>
</dbReference>
<proteinExistence type="predicted"/>
<feature type="non-terminal residue" evidence="2">
    <location>
        <position position="92"/>
    </location>
</feature>
<dbReference type="AlphaFoldDB" id="A0A085LJK1"/>
<feature type="compositionally biased region" description="Basic and acidic residues" evidence="1">
    <location>
        <begin position="13"/>
        <end position="25"/>
    </location>
</feature>
<reference evidence="2 3" key="1">
    <citation type="journal article" date="2014" name="Nat. Genet.">
        <title>Genome and transcriptome of the porcine whipworm Trichuris suis.</title>
        <authorList>
            <person name="Jex A.R."/>
            <person name="Nejsum P."/>
            <person name="Schwarz E.M."/>
            <person name="Hu L."/>
            <person name="Young N.D."/>
            <person name="Hall R.S."/>
            <person name="Korhonen P.K."/>
            <person name="Liao S."/>
            <person name="Thamsborg S."/>
            <person name="Xia J."/>
            <person name="Xu P."/>
            <person name="Wang S."/>
            <person name="Scheerlinck J.P."/>
            <person name="Hofmann A."/>
            <person name="Sternberg P.W."/>
            <person name="Wang J."/>
            <person name="Gasser R.B."/>
        </authorList>
    </citation>
    <scope>NUCLEOTIDE SEQUENCE [LARGE SCALE GENOMIC DNA]</scope>
    <source>
        <strain evidence="2">DCEP-RM93M</strain>
    </source>
</reference>
<accession>A0A085LJK1</accession>
<protein>
    <submittedName>
        <fullName evidence="2">Uncharacterized protein</fullName>
    </submittedName>
</protein>
<evidence type="ECO:0000256" key="1">
    <source>
        <dbReference type="SAM" id="MobiDB-lite"/>
    </source>
</evidence>
<organism evidence="2 3">
    <name type="scientific">Trichuris suis</name>
    <name type="common">pig whipworm</name>
    <dbReference type="NCBI Taxonomy" id="68888"/>
    <lineage>
        <taxon>Eukaryota</taxon>
        <taxon>Metazoa</taxon>
        <taxon>Ecdysozoa</taxon>
        <taxon>Nematoda</taxon>
        <taxon>Enoplea</taxon>
        <taxon>Dorylaimia</taxon>
        <taxon>Trichinellida</taxon>
        <taxon>Trichuridae</taxon>
        <taxon>Trichuris</taxon>
    </lineage>
</organism>
<keyword evidence="3" id="KW-1185">Reference proteome</keyword>
<gene>
    <name evidence="2" type="ORF">M513_13976</name>
</gene>
<name>A0A085LJK1_9BILA</name>
<evidence type="ECO:0000313" key="3">
    <source>
        <dbReference type="Proteomes" id="UP000030764"/>
    </source>
</evidence>
<sequence length="92" mass="10619">MVQNIENASLEVSARKQKEEMEKPKTGSKEAVLAFNMKIIRPVKEHPIFKLVCCRYLFCLLMEVRSIVLAPSFKSTMFITYSSQGQQKITEF</sequence>
<evidence type="ECO:0000313" key="2">
    <source>
        <dbReference type="EMBL" id="KFD45147.1"/>
    </source>
</evidence>
<feature type="region of interest" description="Disordered" evidence="1">
    <location>
        <begin position="1"/>
        <end position="25"/>
    </location>
</feature>